<dbReference type="RefSeq" id="WP_315585220.1">
    <property type="nucleotide sequence ID" value="NZ_JAVXUR010000001.1"/>
</dbReference>
<accession>A0ABU3NCF5</accession>
<sequence>MSRLERWSRLKRGDTQEAPASSASAEGEWPLEADGQDGREEDAREDNSPETLEPGSLDHTLPDPDTLPPGSDIKAYLVSGVSAGLRKRALRRLFAASHYGVRDGLDDYDDDFREKLKPLADDVAERLRQWTRQTPDDETTEDAATADSVSTETDQTDTGPIDLEQDESTDEEETTAHEGNREEADDPSYGPASASHSDQRAPESRH</sequence>
<reference evidence="3" key="1">
    <citation type="submission" date="2023-07" db="EMBL/GenBank/DDBJ databases">
        <title>Substrates and metabolic shifts associated with increased methane emissions in unrestored hypersaline salterns.</title>
        <authorList>
            <person name="Bueno De Mesquita C.P."/>
            <person name="Tringe S.G."/>
        </authorList>
    </citation>
    <scope>NUCLEOTIDE SEQUENCE [LARGE SCALE GENOMIC DNA]</scope>
    <source>
        <strain evidence="3">I4</strain>
    </source>
</reference>
<evidence type="ECO:0000256" key="1">
    <source>
        <dbReference type="SAM" id="MobiDB-lite"/>
    </source>
</evidence>
<feature type="compositionally biased region" description="Basic and acidic residues" evidence="1">
    <location>
        <begin position="1"/>
        <end position="15"/>
    </location>
</feature>
<gene>
    <name evidence="2" type="ORF">RSO68_01860</name>
</gene>
<feature type="region of interest" description="Disordered" evidence="1">
    <location>
        <begin position="1"/>
        <end position="72"/>
    </location>
</feature>
<evidence type="ECO:0000313" key="3">
    <source>
        <dbReference type="Proteomes" id="UP001255917"/>
    </source>
</evidence>
<dbReference type="EMBL" id="JAVXUR010000001">
    <property type="protein sequence ID" value="MDT8878213.1"/>
    <property type="molecule type" value="Genomic_DNA"/>
</dbReference>
<feature type="compositionally biased region" description="Acidic residues" evidence="1">
    <location>
        <begin position="163"/>
        <end position="173"/>
    </location>
</feature>
<organism evidence="2 3">
    <name type="scientific">Halomonas saccharevitans</name>
    <dbReference type="NCBI Taxonomy" id="416872"/>
    <lineage>
        <taxon>Bacteria</taxon>
        <taxon>Pseudomonadati</taxon>
        <taxon>Pseudomonadota</taxon>
        <taxon>Gammaproteobacteria</taxon>
        <taxon>Oceanospirillales</taxon>
        <taxon>Halomonadaceae</taxon>
        <taxon>Halomonas</taxon>
    </lineage>
</organism>
<feature type="compositionally biased region" description="Basic and acidic residues" evidence="1">
    <location>
        <begin position="36"/>
        <end position="47"/>
    </location>
</feature>
<dbReference type="Pfam" id="PF11748">
    <property type="entry name" value="DUF3306"/>
    <property type="match status" value="1"/>
</dbReference>
<feature type="region of interest" description="Disordered" evidence="1">
    <location>
        <begin position="127"/>
        <end position="206"/>
    </location>
</feature>
<feature type="compositionally biased region" description="Basic and acidic residues" evidence="1">
    <location>
        <begin position="197"/>
        <end position="206"/>
    </location>
</feature>
<name>A0ABU3NCF5_9GAMM</name>
<dbReference type="InterPro" id="IPR021735">
    <property type="entry name" value="DUF3306"/>
</dbReference>
<proteinExistence type="predicted"/>
<evidence type="ECO:0000313" key="2">
    <source>
        <dbReference type="EMBL" id="MDT8878213.1"/>
    </source>
</evidence>
<dbReference type="Proteomes" id="UP001255917">
    <property type="component" value="Unassembled WGS sequence"/>
</dbReference>
<feature type="compositionally biased region" description="Polar residues" evidence="1">
    <location>
        <begin position="148"/>
        <end position="158"/>
    </location>
</feature>
<keyword evidence="3" id="KW-1185">Reference proteome</keyword>
<protein>
    <submittedName>
        <fullName evidence="2">DUF3306 domain-containing protein</fullName>
    </submittedName>
</protein>
<comment type="caution">
    <text evidence="2">The sequence shown here is derived from an EMBL/GenBank/DDBJ whole genome shotgun (WGS) entry which is preliminary data.</text>
</comment>